<reference evidence="3" key="1">
    <citation type="journal article" date="2022" name="Front. Genet.">
        <title>Chromosome-Scale Assembly of the Dendrobium nobile Genome Provides Insights Into the Molecular Mechanism of the Biosynthesis of the Medicinal Active Ingredient of Dendrobium.</title>
        <authorList>
            <person name="Xu Q."/>
            <person name="Niu S.-C."/>
            <person name="Li K.-L."/>
            <person name="Zheng P.-J."/>
            <person name="Zhang X.-J."/>
            <person name="Jia Y."/>
            <person name="Liu Y."/>
            <person name="Niu Y.-X."/>
            <person name="Yu L.-H."/>
            <person name="Chen D.-F."/>
            <person name="Zhang G.-Q."/>
        </authorList>
    </citation>
    <scope>NUCLEOTIDE SEQUENCE</scope>
    <source>
        <tissue evidence="3">Leaf</tissue>
    </source>
</reference>
<accession>A0A8T3ABR4</accession>
<evidence type="ECO:0000256" key="1">
    <source>
        <dbReference type="ARBA" id="ARBA00022679"/>
    </source>
</evidence>
<dbReference type="Gene3D" id="3.30.559.10">
    <property type="entry name" value="Chloramphenicol acetyltransferase-like domain"/>
    <property type="match status" value="2"/>
</dbReference>
<dbReference type="Pfam" id="PF02458">
    <property type="entry name" value="Transferase"/>
    <property type="match status" value="1"/>
</dbReference>
<sequence length="453" mass="50975">MAAAVRILHESQISPSPWLPSQPPQPLSFLDAIWLPNSVLVERLFFYDFPHPASHFIDHKLPIITKSLSLTLHHFYPLAGSIRPSADFDDGQFEIAYEEGDSVTLTVAEFTGEDFHNISGYHPRNFGSLRLLVPKPKKSTSCGQFPPISIQITLFHNQGLCICFAINHVACDGSGTMGFIRSWATACRSTKPTLHEISRPFLDRSIIIDTHGIQRKMFQHKRVFEEYLKKQDTLPVSDPSLVSATFTLFKDHITQLKERVQAKREEEGKPLFHISTFVVTCAYVWRCLVKARAYDGDSQQYFVCVVDWRSRMRPPLPRNYFGNCLGGLMVELSTKELVGKNGNELAAMEIGKSIDGLQGRDVGEVLTMAFGRLLEHERRKSLSVAGSPKLMVYEVDFGWGRPAKVEITSINETRAISLAESREEEGGVEIGLVLPEEEMNRFGKNFTCGLVDI</sequence>
<dbReference type="GO" id="GO:0016747">
    <property type="term" value="F:acyltransferase activity, transferring groups other than amino-acyl groups"/>
    <property type="evidence" value="ECO:0007669"/>
    <property type="project" value="UniProtKB-ARBA"/>
</dbReference>
<keyword evidence="2" id="KW-0012">Acyltransferase</keyword>
<dbReference type="EMBL" id="JAGYWB010000017">
    <property type="protein sequence ID" value="KAI0493568.1"/>
    <property type="molecule type" value="Genomic_DNA"/>
</dbReference>
<dbReference type="AlphaFoldDB" id="A0A8T3ABR4"/>
<keyword evidence="1" id="KW-0808">Transferase</keyword>
<proteinExistence type="predicted"/>
<gene>
    <name evidence="3" type="ORF">KFK09_023687</name>
</gene>
<comment type="caution">
    <text evidence="3">The sequence shown here is derived from an EMBL/GenBank/DDBJ whole genome shotgun (WGS) entry which is preliminary data.</text>
</comment>
<dbReference type="InterPro" id="IPR051504">
    <property type="entry name" value="Plant_metabolite_acyltrans"/>
</dbReference>
<evidence type="ECO:0000256" key="2">
    <source>
        <dbReference type="ARBA" id="ARBA00023315"/>
    </source>
</evidence>
<dbReference type="PANTHER" id="PTHR31625">
    <property type="match status" value="1"/>
</dbReference>
<dbReference type="SUPFAM" id="SSF52777">
    <property type="entry name" value="CoA-dependent acyltransferases"/>
    <property type="match status" value="1"/>
</dbReference>
<dbReference type="Proteomes" id="UP000829196">
    <property type="component" value="Unassembled WGS sequence"/>
</dbReference>
<dbReference type="OrthoDB" id="1862401at2759"/>
<protein>
    <submittedName>
        <fullName evidence="3">Uncharacterized protein</fullName>
    </submittedName>
</protein>
<organism evidence="3 4">
    <name type="scientific">Dendrobium nobile</name>
    <name type="common">Orchid</name>
    <dbReference type="NCBI Taxonomy" id="94219"/>
    <lineage>
        <taxon>Eukaryota</taxon>
        <taxon>Viridiplantae</taxon>
        <taxon>Streptophyta</taxon>
        <taxon>Embryophyta</taxon>
        <taxon>Tracheophyta</taxon>
        <taxon>Spermatophyta</taxon>
        <taxon>Magnoliopsida</taxon>
        <taxon>Liliopsida</taxon>
        <taxon>Asparagales</taxon>
        <taxon>Orchidaceae</taxon>
        <taxon>Epidendroideae</taxon>
        <taxon>Malaxideae</taxon>
        <taxon>Dendrobiinae</taxon>
        <taxon>Dendrobium</taxon>
    </lineage>
</organism>
<dbReference type="InterPro" id="IPR023213">
    <property type="entry name" value="CAT-like_dom_sf"/>
</dbReference>
<dbReference type="SMR" id="A0A8T3ABR4"/>
<evidence type="ECO:0000313" key="3">
    <source>
        <dbReference type="EMBL" id="KAI0493568.1"/>
    </source>
</evidence>
<evidence type="ECO:0000313" key="4">
    <source>
        <dbReference type="Proteomes" id="UP000829196"/>
    </source>
</evidence>
<keyword evidence="4" id="KW-1185">Reference proteome</keyword>
<name>A0A8T3ABR4_DENNO</name>